<keyword evidence="5" id="KW-0479">Metal-binding</keyword>
<feature type="domain" description="Nudix hydrolase" evidence="24">
    <location>
        <begin position="31"/>
        <end position="161"/>
    </location>
</feature>
<evidence type="ECO:0000313" key="25">
    <source>
        <dbReference type="EMBL" id="KIO28846.1"/>
    </source>
</evidence>
<dbReference type="GO" id="GO:0008413">
    <property type="term" value="F:8-oxo-7,8-dihydroguanosine triphosphate pyrophosphatase activity"/>
    <property type="evidence" value="ECO:0007669"/>
    <property type="project" value="InterPro"/>
</dbReference>
<dbReference type="GO" id="GO:0005634">
    <property type="term" value="C:nucleus"/>
    <property type="evidence" value="ECO:0007669"/>
    <property type="project" value="UniProtKB-SubCell"/>
</dbReference>
<dbReference type="Pfam" id="PF00293">
    <property type="entry name" value="NUDIX"/>
    <property type="match status" value="1"/>
</dbReference>
<dbReference type="PANTHER" id="PTHR43758">
    <property type="entry name" value="7,8-DIHYDRO-8-OXOGUANINE TRIPHOSPHATASE"/>
    <property type="match status" value="1"/>
</dbReference>
<name>A0A0C3QM62_9AGAM</name>
<evidence type="ECO:0000256" key="20">
    <source>
        <dbReference type="ARBA" id="ARBA00048002"/>
    </source>
</evidence>
<dbReference type="InterPro" id="IPR020084">
    <property type="entry name" value="NUDIX_hydrolase_CS"/>
</dbReference>
<organism evidence="25 26">
    <name type="scientific">Tulasnella calospora MUT 4182</name>
    <dbReference type="NCBI Taxonomy" id="1051891"/>
    <lineage>
        <taxon>Eukaryota</taxon>
        <taxon>Fungi</taxon>
        <taxon>Dikarya</taxon>
        <taxon>Basidiomycota</taxon>
        <taxon>Agaricomycotina</taxon>
        <taxon>Agaricomycetes</taxon>
        <taxon>Cantharellales</taxon>
        <taxon>Tulasnellaceae</taxon>
        <taxon>Tulasnella</taxon>
    </lineage>
</organism>
<reference evidence="25 26" key="1">
    <citation type="submission" date="2014-04" db="EMBL/GenBank/DDBJ databases">
        <authorList>
            <consortium name="DOE Joint Genome Institute"/>
            <person name="Kuo A."/>
            <person name="Girlanda M."/>
            <person name="Perotto S."/>
            <person name="Kohler A."/>
            <person name="Nagy L.G."/>
            <person name="Floudas D."/>
            <person name="Copeland A."/>
            <person name="Barry K.W."/>
            <person name="Cichocki N."/>
            <person name="Veneault-Fourrey C."/>
            <person name="LaButti K."/>
            <person name="Lindquist E.A."/>
            <person name="Lipzen A."/>
            <person name="Lundell T."/>
            <person name="Morin E."/>
            <person name="Murat C."/>
            <person name="Sun H."/>
            <person name="Tunlid A."/>
            <person name="Henrissat B."/>
            <person name="Grigoriev I.V."/>
            <person name="Hibbett D.S."/>
            <person name="Martin F."/>
            <person name="Nordberg H.P."/>
            <person name="Cantor M.N."/>
            <person name="Hua S.X."/>
        </authorList>
    </citation>
    <scope>NUCLEOTIDE SEQUENCE [LARGE SCALE GENOMIC DNA]</scope>
    <source>
        <strain evidence="25 26">MUT 4182</strain>
    </source>
</reference>
<evidence type="ECO:0000256" key="14">
    <source>
        <dbReference type="ARBA" id="ARBA00026218"/>
    </source>
</evidence>
<evidence type="ECO:0000256" key="5">
    <source>
        <dbReference type="ARBA" id="ARBA00022723"/>
    </source>
</evidence>
<dbReference type="CDD" id="cd03427">
    <property type="entry name" value="NUDIX_MTH1_Nudt1"/>
    <property type="match status" value="1"/>
</dbReference>
<evidence type="ECO:0000256" key="2">
    <source>
        <dbReference type="ARBA" id="ARBA00004123"/>
    </source>
</evidence>
<evidence type="ECO:0000256" key="12">
    <source>
        <dbReference type="ARBA" id="ARBA00024596"/>
    </source>
</evidence>
<dbReference type="InterPro" id="IPR015797">
    <property type="entry name" value="NUDIX_hydrolase-like_dom_sf"/>
</dbReference>
<comment type="catalytic activity">
    <reaction evidence="10">
        <text>2-oxo-dATP + H2O = 2-oxo-dAMP + diphosphate + H(+)</text>
        <dbReference type="Rhea" id="RHEA:31583"/>
        <dbReference type="ChEBI" id="CHEBI:15377"/>
        <dbReference type="ChEBI" id="CHEBI:15378"/>
        <dbReference type="ChEBI" id="CHEBI:33019"/>
        <dbReference type="ChEBI" id="CHEBI:63212"/>
        <dbReference type="ChEBI" id="CHEBI:77897"/>
        <dbReference type="EC" id="3.6.1.56"/>
    </reaction>
    <physiologicalReaction direction="left-to-right" evidence="10">
        <dbReference type="Rhea" id="RHEA:31584"/>
    </physiologicalReaction>
</comment>
<comment type="function">
    <text evidence="23">Oxidized purine nucleoside triphosphate hydrolase which is a prominent sanitizer of the oxidized nucleotide pool. Catalyzes the hydrolysis of 2-oxo-dATP (2-hydroxy-dATP) into 2-oxo-dAMP. Also has a significant hydrolase activity toward 2-oxo-ATP, 8-oxo-dGTP and 8-oxo-dATP. Through the hydrolysis of oxidized purine nucleoside triphosphates, prevents their incorporation into DNA and the subsequent transversions A:T to C:G and G:C to T:A. Also catalyzes the hydrolysis of methylated purine nucleoside triphosphate preventing their integration into DNA. Through this antimutagenic activity protects cells from oxidative stress.</text>
</comment>
<evidence type="ECO:0000256" key="1">
    <source>
        <dbReference type="ARBA" id="ARBA00001946"/>
    </source>
</evidence>
<protein>
    <recommendedName>
        <fullName evidence="14">Oxidized purine nucleoside triphosphate hydrolase</fullName>
        <ecNumber evidence="13">3.6.1.56</ecNumber>
    </recommendedName>
    <alternativeName>
        <fullName evidence="18">2-hydroxy-dATP diphosphatase</fullName>
    </alternativeName>
    <alternativeName>
        <fullName evidence="17">7,8-dihydro-8-oxoguanine triphosphatase</fullName>
    </alternativeName>
    <alternativeName>
        <fullName evidence="16">8-oxo-dGTPase</fullName>
    </alternativeName>
    <alternativeName>
        <fullName evidence="19">Methylated purine nucleoside triphosphate hydrolase</fullName>
    </alternativeName>
    <alternativeName>
        <fullName evidence="15">Nucleoside diphosphate-linked moiety X motif 1</fullName>
    </alternativeName>
</protein>
<dbReference type="OrthoDB" id="447842at2759"/>
<dbReference type="PRINTS" id="PR01403">
    <property type="entry name" value="8OXTPHPHTASE"/>
</dbReference>
<dbReference type="EMBL" id="KN822989">
    <property type="protein sequence ID" value="KIO28846.1"/>
    <property type="molecule type" value="Genomic_DNA"/>
</dbReference>
<keyword evidence="7" id="KW-0460">Magnesium</keyword>
<dbReference type="STRING" id="1051891.A0A0C3QM62"/>
<comment type="catalytic activity">
    <reaction evidence="21">
        <text>O(6)-methyl-dGTP + H2O = O(6)-methyl-dGMP + diphosphate + H(+)</text>
        <dbReference type="Rhea" id="RHEA:67600"/>
        <dbReference type="ChEBI" id="CHEBI:15377"/>
        <dbReference type="ChEBI" id="CHEBI:15378"/>
        <dbReference type="ChEBI" id="CHEBI:33019"/>
        <dbReference type="ChEBI" id="CHEBI:169974"/>
        <dbReference type="ChEBI" id="CHEBI:169975"/>
    </reaction>
    <physiologicalReaction direction="left-to-right" evidence="21">
        <dbReference type="Rhea" id="RHEA:67601"/>
    </physiologicalReaction>
</comment>
<evidence type="ECO:0000256" key="16">
    <source>
        <dbReference type="ARBA" id="ARBA00030634"/>
    </source>
</evidence>
<evidence type="ECO:0000256" key="13">
    <source>
        <dbReference type="ARBA" id="ARBA00026103"/>
    </source>
</evidence>
<evidence type="ECO:0000256" key="22">
    <source>
        <dbReference type="ARBA" id="ARBA00049032"/>
    </source>
</evidence>
<evidence type="ECO:0000256" key="8">
    <source>
        <dbReference type="ARBA" id="ARBA00023242"/>
    </source>
</evidence>
<evidence type="ECO:0000256" key="4">
    <source>
        <dbReference type="ARBA" id="ARBA00011245"/>
    </source>
</evidence>
<evidence type="ECO:0000256" key="11">
    <source>
        <dbReference type="ARBA" id="ARBA00024486"/>
    </source>
</evidence>
<evidence type="ECO:0000256" key="3">
    <source>
        <dbReference type="ARBA" id="ARBA00005582"/>
    </source>
</evidence>
<dbReference type="InterPro" id="IPR003563">
    <property type="entry name" value="8ODP"/>
</dbReference>
<evidence type="ECO:0000256" key="7">
    <source>
        <dbReference type="ARBA" id="ARBA00022842"/>
    </source>
</evidence>
<comment type="catalytic activity">
    <reaction evidence="11">
        <text>8-oxo-dGTP + H2O = 8-oxo-dGMP + diphosphate + H(+)</text>
        <dbReference type="Rhea" id="RHEA:31575"/>
        <dbReference type="ChEBI" id="CHEBI:15377"/>
        <dbReference type="ChEBI" id="CHEBI:15378"/>
        <dbReference type="ChEBI" id="CHEBI:33019"/>
        <dbReference type="ChEBI" id="CHEBI:63224"/>
        <dbReference type="ChEBI" id="CHEBI:77896"/>
    </reaction>
    <physiologicalReaction direction="left-to-right" evidence="11">
        <dbReference type="Rhea" id="RHEA:31576"/>
    </physiologicalReaction>
</comment>
<dbReference type="Gene3D" id="3.90.79.10">
    <property type="entry name" value="Nucleoside Triphosphate Pyrophosphohydrolase"/>
    <property type="match status" value="1"/>
</dbReference>
<dbReference type="GO" id="GO:0008828">
    <property type="term" value="F:dATP diphosphatase activity"/>
    <property type="evidence" value="ECO:0007669"/>
    <property type="project" value="UniProtKB-EC"/>
</dbReference>
<reference evidence="26" key="2">
    <citation type="submission" date="2015-01" db="EMBL/GenBank/DDBJ databases">
        <title>Evolutionary Origins and Diversification of the Mycorrhizal Mutualists.</title>
        <authorList>
            <consortium name="DOE Joint Genome Institute"/>
            <consortium name="Mycorrhizal Genomics Consortium"/>
            <person name="Kohler A."/>
            <person name="Kuo A."/>
            <person name="Nagy L.G."/>
            <person name="Floudas D."/>
            <person name="Copeland A."/>
            <person name="Barry K.W."/>
            <person name="Cichocki N."/>
            <person name="Veneault-Fourrey C."/>
            <person name="LaButti K."/>
            <person name="Lindquist E.A."/>
            <person name="Lipzen A."/>
            <person name="Lundell T."/>
            <person name="Morin E."/>
            <person name="Murat C."/>
            <person name="Riley R."/>
            <person name="Ohm R."/>
            <person name="Sun H."/>
            <person name="Tunlid A."/>
            <person name="Henrissat B."/>
            <person name="Grigoriev I.V."/>
            <person name="Hibbett D.S."/>
            <person name="Martin F."/>
        </authorList>
    </citation>
    <scope>NUCLEOTIDE SEQUENCE [LARGE SCALE GENOMIC DNA]</scope>
    <source>
        <strain evidence="26">MUT 4182</strain>
    </source>
</reference>
<dbReference type="HOGENOM" id="CLU_037162_11_0_1"/>
<evidence type="ECO:0000256" key="18">
    <source>
        <dbReference type="ARBA" id="ARBA00031927"/>
    </source>
</evidence>
<comment type="catalytic activity">
    <reaction evidence="9">
        <text>8-oxo-dATP + H2O = 8-oxo-dAMP + diphosphate + H(+)</text>
        <dbReference type="Rhea" id="RHEA:65396"/>
        <dbReference type="ChEBI" id="CHEBI:15377"/>
        <dbReference type="ChEBI" id="CHEBI:15378"/>
        <dbReference type="ChEBI" id="CHEBI:33019"/>
        <dbReference type="ChEBI" id="CHEBI:71361"/>
        <dbReference type="ChEBI" id="CHEBI:172871"/>
    </reaction>
    <physiologicalReaction direction="left-to-right" evidence="9">
        <dbReference type="Rhea" id="RHEA:65397"/>
    </physiologicalReaction>
</comment>
<dbReference type="GO" id="GO:0046872">
    <property type="term" value="F:metal ion binding"/>
    <property type="evidence" value="ECO:0007669"/>
    <property type="project" value="UniProtKB-KW"/>
</dbReference>
<dbReference type="InterPro" id="IPR000086">
    <property type="entry name" value="NUDIX_hydrolase_dom"/>
</dbReference>
<evidence type="ECO:0000256" key="19">
    <source>
        <dbReference type="ARBA" id="ARBA00032071"/>
    </source>
</evidence>
<evidence type="ECO:0000256" key="10">
    <source>
        <dbReference type="ARBA" id="ARBA00024459"/>
    </source>
</evidence>
<keyword evidence="26" id="KW-1185">Reference proteome</keyword>
<dbReference type="PROSITE" id="PS51462">
    <property type="entry name" value="NUDIX"/>
    <property type="match status" value="1"/>
</dbReference>
<comment type="catalytic activity">
    <reaction evidence="20">
        <text>N(6)-methyl-ATP + H2O = N(6)-methyl-AMP + diphosphate + H(+)</text>
        <dbReference type="Rhea" id="RHEA:67608"/>
        <dbReference type="ChEBI" id="CHEBI:15377"/>
        <dbReference type="ChEBI" id="CHEBI:15378"/>
        <dbReference type="ChEBI" id="CHEBI:33019"/>
        <dbReference type="ChEBI" id="CHEBI:144842"/>
        <dbReference type="ChEBI" id="CHEBI:172873"/>
    </reaction>
    <physiologicalReaction direction="left-to-right" evidence="20">
        <dbReference type="Rhea" id="RHEA:67609"/>
    </physiologicalReaction>
</comment>
<dbReference type="PROSITE" id="PS00893">
    <property type="entry name" value="NUDIX_BOX"/>
    <property type="match status" value="1"/>
</dbReference>
<dbReference type="PANTHER" id="PTHR43758:SF2">
    <property type="entry name" value="OXIDIZED PURINE NUCLEOSIDE TRIPHOSPHATE HYDROLASE"/>
    <property type="match status" value="1"/>
</dbReference>
<evidence type="ECO:0000256" key="6">
    <source>
        <dbReference type="ARBA" id="ARBA00022801"/>
    </source>
</evidence>
<comment type="cofactor">
    <cofactor evidence="1">
        <name>Mg(2+)</name>
        <dbReference type="ChEBI" id="CHEBI:18420"/>
    </cofactor>
</comment>
<comment type="subunit">
    <text evidence="4">Monomer.</text>
</comment>
<comment type="catalytic activity">
    <reaction evidence="22">
        <text>N(6)-methyl-dATP + H2O = N(6)-methyl-dAMP + diphosphate + H(+)</text>
        <dbReference type="Rhea" id="RHEA:67604"/>
        <dbReference type="ChEBI" id="CHEBI:15377"/>
        <dbReference type="ChEBI" id="CHEBI:15378"/>
        <dbReference type="ChEBI" id="CHEBI:33019"/>
        <dbReference type="ChEBI" id="CHEBI:169976"/>
        <dbReference type="ChEBI" id="CHEBI:172872"/>
    </reaction>
    <physiologicalReaction direction="left-to-right" evidence="22">
        <dbReference type="Rhea" id="RHEA:67605"/>
    </physiologicalReaction>
</comment>
<accession>A0A0C3QM62</accession>
<sequence length="223" mass="24430">MLVNLGVVEVDATEVTSGSANSGLSWSHIDKTQLYTNGFIFNENSTKVLLGLKKRGLGCGFYNGFGGKVNPGETPADAALRELQEEAGISSNLAHAGTLLFTSAADPKLHHIEIYRGDDWSGEITESEEMRPEWFRVPSYARSGVIPTSAIKEWSDVPGEDGLRTVPFGQMWADDRFWFHLLVAKRPFIGRVDFGEPLVKGDLNSAPLLKWWFGEVNGKGADG</sequence>
<evidence type="ECO:0000256" key="23">
    <source>
        <dbReference type="ARBA" id="ARBA00053094"/>
    </source>
</evidence>
<comment type="similarity">
    <text evidence="3">Belongs to the Nudix hydrolase family.</text>
</comment>
<proteinExistence type="inferred from homology"/>
<evidence type="ECO:0000259" key="24">
    <source>
        <dbReference type="PROSITE" id="PS51462"/>
    </source>
</evidence>
<evidence type="ECO:0000256" key="17">
    <source>
        <dbReference type="ARBA" id="ARBA00030682"/>
    </source>
</evidence>
<evidence type="ECO:0000256" key="21">
    <source>
        <dbReference type="ARBA" id="ARBA00048894"/>
    </source>
</evidence>
<keyword evidence="8" id="KW-0539">Nucleus</keyword>
<gene>
    <name evidence="25" type="ORF">M407DRAFT_242800</name>
</gene>
<dbReference type="Proteomes" id="UP000054248">
    <property type="component" value="Unassembled WGS sequence"/>
</dbReference>
<evidence type="ECO:0000313" key="26">
    <source>
        <dbReference type="Proteomes" id="UP000054248"/>
    </source>
</evidence>
<evidence type="ECO:0000256" key="9">
    <source>
        <dbReference type="ARBA" id="ARBA00024448"/>
    </source>
</evidence>
<keyword evidence="6" id="KW-0378">Hydrolase</keyword>
<dbReference type="GO" id="GO:0042262">
    <property type="term" value="P:DNA protection"/>
    <property type="evidence" value="ECO:0007669"/>
    <property type="project" value="InterPro"/>
</dbReference>
<dbReference type="AlphaFoldDB" id="A0A0C3QM62"/>
<dbReference type="GO" id="GO:0005737">
    <property type="term" value="C:cytoplasm"/>
    <property type="evidence" value="ECO:0007669"/>
    <property type="project" value="TreeGrafter"/>
</dbReference>
<dbReference type="SUPFAM" id="SSF55811">
    <property type="entry name" value="Nudix"/>
    <property type="match status" value="1"/>
</dbReference>
<evidence type="ECO:0000256" key="15">
    <source>
        <dbReference type="ARBA" id="ARBA00029673"/>
    </source>
</evidence>
<comment type="subcellular location">
    <subcellularLocation>
        <location evidence="2">Nucleus</location>
    </subcellularLocation>
</comment>
<comment type="catalytic activity">
    <reaction evidence="12">
        <text>2-oxo-ATP + H2O = 2-oxo-AMP + diphosphate + H(+)</text>
        <dbReference type="Rhea" id="RHEA:67392"/>
        <dbReference type="ChEBI" id="CHEBI:15377"/>
        <dbReference type="ChEBI" id="CHEBI:15378"/>
        <dbReference type="ChEBI" id="CHEBI:33019"/>
        <dbReference type="ChEBI" id="CHEBI:71395"/>
        <dbReference type="ChEBI" id="CHEBI:172878"/>
    </reaction>
    <physiologicalReaction direction="left-to-right" evidence="12">
        <dbReference type="Rhea" id="RHEA:67393"/>
    </physiologicalReaction>
</comment>
<dbReference type="EC" id="3.6.1.56" evidence="13"/>